<comment type="caution">
    <text evidence="3">The sequence shown here is derived from an EMBL/GenBank/DDBJ whole genome shotgun (WGS) entry which is preliminary data.</text>
</comment>
<dbReference type="AlphaFoldDB" id="A0A7J8NCT9"/>
<feature type="domain" description="DUF4283" evidence="2">
    <location>
        <begin position="4"/>
        <end position="46"/>
    </location>
</feature>
<reference evidence="3 4" key="1">
    <citation type="journal article" date="2019" name="Genome Biol. Evol.">
        <title>Insights into the evolution of the New World diploid cottons (Gossypium, subgenus Houzingenia) based on genome sequencing.</title>
        <authorList>
            <person name="Grover C.E."/>
            <person name="Arick M.A. 2nd"/>
            <person name="Thrash A."/>
            <person name="Conover J.L."/>
            <person name="Sanders W.S."/>
            <person name="Peterson D.G."/>
            <person name="Frelichowski J.E."/>
            <person name="Scheffler J.A."/>
            <person name="Scheffler B.E."/>
            <person name="Wendel J.F."/>
        </authorList>
    </citation>
    <scope>NUCLEOTIDE SEQUENCE [LARGE SCALE GENOMIC DNA]</scope>
    <source>
        <strain evidence="3">157</strain>
        <tissue evidence="3">Leaf</tissue>
    </source>
</reference>
<evidence type="ECO:0000313" key="3">
    <source>
        <dbReference type="EMBL" id="MBA0574654.1"/>
    </source>
</evidence>
<proteinExistence type="predicted"/>
<dbReference type="InterPro" id="IPR012337">
    <property type="entry name" value="RNaseH-like_sf"/>
</dbReference>
<feature type="non-terminal residue" evidence="3">
    <location>
        <position position="1"/>
    </location>
</feature>
<accession>A0A7J8NCT9</accession>
<dbReference type="SUPFAM" id="SSF53098">
    <property type="entry name" value="Ribonuclease H-like"/>
    <property type="match status" value="1"/>
</dbReference>
<dbReference type="GO" id="GO:0004523">
    <property type="term" value="F:RNA-DNA hybrid ribonuclease activity"/>
    <property type="evidence" value="ECO:0007669"/>
    <property type="project" value="InterPro"/>
</dbReference>
<dbReference type="CDD" id="cd06222">
    <property type="entry name" value="RNase_H_like"/>
    <property type="match status" value="1"/>
</dbReference>
<dbReference type="InterPro" id="IPR053151">
    <property type="entry name" value="RNase_H-like"/>
</dbReference>
<dbReference type="InterPro" id="IPR002156">
    <property type="entry name" value="RNaseH_domain"/>
</dbReference>
<evidence type="ECO:0000259" key="2">
    <source>
        <dbReference type="Pfam" id="PF14111"/>
    </source>
</evidence>
<organism evidence="3 4">
    <name type="scientific">Gossypium lobatum</name>
    <dbReference type="NCBI Taxonomy" id="34289"/>
    <lineage>
        <taxon>Eukaryota</taxon>
        <taxon>Viridiplantae</taxon>
        <taxon>Streptophyta</taxon>
        <taxon>Embryophyta</taxon>
        <taxon>Tracheophyta</taxon>
        <taxon>Spermatophyta</taxon>
        <taxon>Magnoliopsida</taxon>
        <taxon>eudicotyledons</taxon>
        <taxon>Gunneridae</taxon>
        <taxon>Pentapetalae</taxon>
        <taxon>rosids</taxon>
        <taxon>malvids</taxon>
        <taxon>Malvales</taxon>
        <taxon>Malvaceae</taxon>
        <taxon>Malvoideae</taxon>
        <taxon>Gossypium</taxon>
    </lineage>
</organism>
<dbReference type="EMBL" id="JABEZX010000013">
    <property type="protein sequence ID" value="MBA0574654.1"/>
    <property type="molecule type" value="Genomic_DNA"/>
</dbReference>
<evidence type="ECO:0000313" key="4">
    <source>
        <dbReference type="Proteomes" id="UP000593572"/>
    </source>
</evidence>
<name>A0A7J8NCT9_9ROSI</name>
<gene>
    <name evidence="3" type="ORF">Golob_001842</name>
</gene>
<dbReference type="Proteomes" id="UP000593572">
    <property type="component" value="Unassembled WGS sequence"/>
</dbReference>
<dbReference type="GO" id="GO:0003676">
    <property type="term" value="F:nucleic acid binding"/>
    <property type="evidence" value="ECO:0007669"/>
    <property type="project" value="InterPro"/>
</dbReference>
<evidence type="ECO:0008006" key="5">
    <source>
        <dbReference type="Google" id="ProtNLM"/>
    </source>
</evidence>
<dbReference type="InterPro" id="IPR025558">
    <property type="entry name" value="DUF4283"/>
</dbReference>
<dbReference type="Pfam" id="PF14111">
    <property type="entry name" value="DUF4283"/>
    <property type="match status" value="1"/>
</dbReference>
<evidence type="ECO:0000259" key="1">
    <source>
        <dbReference type="Pfam" id="PF13456"/>
    </source>
</evidence>
<dbReference type="InterPro" id="IPR036397">
    <property type="entry name" value="RNaseH_sf"/>
</dbReference>
<keyword evidence="4" id="KW-1185">Reference proteome</keyword>
<dbReference type="Pfam" id="PF13456">
    <property type="entry name" value="RVT_3"/>
    <property type="match status" value="1"/>
</dbReference>
<sequence>MMGIKNGYFLIKFQNKLDYEKALSERLWTIFGQYLTVQPWTMAFDPIQAYPSVVMAWIRFLALPSYLYNRLGIKENAGPKVGSSLVPNGANEKLQNSEELTTGVAQQCSVAPGSYNRTLAAEEVPSNSIKGVILHVEGEPSAYRPTLTLKGYDKEEVGSGLTWSCLFGLIDWRIWMNRNLFIFQNISWVATEVVKASSCWDRQYETHIGGCKRNNLSSNLANNSDDTWVFLSTDGVVARDSGYAATRGVVRDHNGNWIMGFTRFLGVCSPFEAEVWSILNGFLILLNKGYRRAIILTDNLEVAQILTDLDLEDSGITMLRRTQRIMRAQRIIRAEGMWKIKHIPRNRNLVVDRLAKLSLSWKSSLQVLNEAPK</sequence>
<dbReference type="InterPro" id="IPR044730">
    <property type="entry name" value="RNase_H-like_dom_plant"/>
</dbReference>
<feature type="domain" description="RNase H type-1" evidence="1">
    <location>
        <begin position="233"/>
        <end position="357"/>
    </location>
</feature>
<dbReference type="PANTHER" id="PTHR47723:SF19">
    <property type="entry name" value="POLYNUCLEOTIDYL TRANSFERASE, RIBONUCLEASE H-LIKE SUPERFAMILY PROTEIN"/>
    <property type="match status" value="1"/>
</dbReference>
<dbReference type="PANTHER" id="PTHR47723">
    <property type="entry name" value="OS05G0353850 PROTEIN"/>
    <property type="match status" value="1"/>
</dbReference>
<dbReference type="Gene3D" id="3.30.420.10">
    <property type="entry name" value="Ribonuclease H-like superfamily/Ribonuclease H"/>
    <property type="match status" value="1"/>
</dbReference>
<protein>
    <recommendedName>
        <fullName evidence="5">RNase H type-1 domain-containing protein</fullName>
    </recommendedName>
</protein>